<dbReference type="AlphaFoldDB" id="A0A2P8H1M6"/>
<dbReference type="InterPro" id="IPR017853">
    <property type="entry name" value="GH"/>
</dbReference>
<protein>
    <submittedName>
        <fullName evidence="1">Uncharacterized protein</fullName>
    </submittedName>
</protein>
<dbReference type="EMBL" id="PYAT01000006">
    <property type="protein sequence ID" value="PSL40118.1"/>
    <property type="molecule type" value="Genomic_DNA"/>
</dbReference>
<organism evidence="1 2">
    <name type="scientific">Planomicrobium soli</name>
    <dbReference type="NCBI Taxonomy" id="1176648"/>
    <lineage>
        <taxon>Bacteria</taxon>
        <taxon>Bacillati</taxon>
        <taxon>Bacillota</taxon>
        <taxon>Bacilli</taxon>
        <taxon>Bacillales</taxon>
        <taxon>Caryophanaceae</taxon>
        <taxon>Planomicrobium</taxon>
    </lineage>
</organism>
<gene>
    <name evidence="1" type="ORF">B0H99_106134</name>
</gene>
<evidence type="ECO:0000313" key="2">
    <source>
        <dbReference type="Proteomes" id="UP000242682"/>
    </source>
</evidence>
<dbReference type="RefSeq" id="WP_106533442.1">
    <property type="nucleotide sequence ID" value="NZ_PYAT01000006.1"/>
</dbReference>
<proteinExistence type="predicted"/>
<comment type="caution">
    <text evidence="1">The sequence shown here is derived from an EMBL/GenBank/DDBJ whole genome shotgun (WGS) entry which is preliminary data.</text>
</comment>
<dbReference type="SUPFAM" id="SSF51445">
    <property type="entry name" value="(Trans)glycosidases"/>
    <property type="match status" value="1"/>
</dbReference>
<accession>A0A2P8H1M6</accession>
<name>A0A2P8H1M6_9BACL</name>
<dbReference type="Gene3D" id="3.20.20.80">
    <property type="entry name" value="Glycosidases"/>
    <property type="match status" value="2"/>
</dbReference>
<sequence>MKKILLTILVIGIVLALPILIWFLKEEKNVEVAIIDKTVPNETYREHQGLSWLLNHNRYVNSKGKAYEANKDYFGFVPDESAKTYETRPVPDSLEGKNLIYLADTYGVYEEDLPWQQEEKEPGSSSLLYGGLEMKEWEAIKNQVNENNADLVVEFNTFASPTPEDVRKDITDFLALDWSGWSGRHFVDLDFSAGEVPQWIVTNYEKEEGEDWSFEGGGFILVNDAEGTVVVLSEEQGEVGPGGLHVTFTEKGQEHFSLDKSPSFDYWFDINEAAPEAEVLADYQWNLKESGTAKLKEAGIPEAFPAVLYQQKAQSNVYYFAGDFVDVGNMPNFYRYAAFANIRSFLSFEALGGESNFYWKTYTPMMKTILANTYAKEPVNENAKSSIDETALVPLAESNGISYPSRINGQEFEVYKDGKWEPFTVKGVNLGMAKPGSFPGEAAISNEEYDRWFKAIGDMNANALRVYTLHPPAFYNALARYNATAEEPLYLYHGIWIDEEPLVETLDAFTPEITETFQREIKKVVDVVHGNAKVEQEPGHAYGTYNTDISPYVIGWMIGIEWYPLTVAQMDEDYPNLGDFAGKHVYTENANPMEHWLAQQLDVLADYELSNYQSMRPLSFTNWPTTDNLEHPAEPSVQEDLATVDPNHIKAKGETEKAGMFASYHVYPYYPDFMNLEEDYTEFIDHRGKKNNYAGYLKDLNASHDMPILVAEFGVPASRGKTHENPSGWNQGFLSEKQQGDIVSSLYEDILHEGLIGGMVFTWQDEWFKRTWNTMDYDNPDQRPFWSNAQTNEQQFGLLSFDRLKVKVDGKDDWKDGQLLYEKESGTMKTLSMDSDERYVYLKAEFDPADTDWWGNQDFNAYFNIRGDKGIVVDSMPGADFSADFHLKIKGEEQANLFVAGNYDSFYFDYYNQLKMIPKAKENIDATFHPIRLALNKEVRRPDTGEILPFESYETGKLQFGIANPEDKEYDSLNDYYFSKETGILEIRIPWMLLNAKDPSQREFIGDLQKDGLESSATIEGINVAASLSSKDGKVSEAFEAEQPARYTWDKWNLPDSEERLKQSYYILQKTFGETE</sequence>
<keyword evidence="2" id="KW-1185">Reference proteome</keyword>
<dbReference type="OrthoDB" id="916275at2"/>
<evidence type="ECO:0000313" key="1">
    <source>
        <dbReference type="EMBL" id="PSL40118.1"/>
    </source>
</evidence>
<reference evidence="1 2" key="1">
    <citation type="submission" date="2018-03" db="EMBL/GenBank/DDBJ databases">
        <title>Genomic Encyclopedia of Type Strains, Phase III (KMG-III): the genomes of soil and plant-associated and newly described type strains.</title>
        <authorList>
            <person name="Whitman W."/>
        </authorList>
    </citation>
    <scope>NUCLEOTIDE SEQUENCE [LARGE SCALE GENOMIC DNA]</scope>
    <source>
        <strain evidence="1 2">CGMCC 1.12259</strain>
    </source>
</reference>
<dbReference type="Proteomes" id="UP000242682">
    <property type="component" value="Unassembled WGS sequence"/>
</dbReference>